<dbReference type="InterPro" id="IPR023107">
    <property type="entry name" value="Atu2299-like_dom_sf"/>
</dbReference>
<dbReference type="InterPro" id="IPR018599">
    <property type="entry name" value="DUF2026"/>
</dbReference>
<protein>
    <recommendedName>
        <fullName evidence="3">DUF2026 domain-containing protein</fullName>
    </recommendedName>
</protein>
<dbReference type="SUPFAM" id="SSF54001">
    <property type="entry name" value="Cysteine proteinases"/>
    <property type="match status" value="1"/>
</dbReference>
<evidence type="ECO:0000313" key="2">
    <source>
        <dbReference type="Proteomes" id="UP000249135"/>
    </source>
</evidence>
<reference evidence="1 2" key="1">
    <citation type="submission" date="2017-08" db="EMBL/GenBank/DDBJ databases">
        <title>Infants hospitalized years apart are colonized by the same room-sourced microbial strains.</title>
        <authorList>
            <person name="Brooks B."/>
            <person name="Olm M.R."/>
            <person name="Firek B.A."/>
            <person name="Baker R."/>
            <person name="Thomas B.C."/>
            <person name="Morowitz M.J."/>
            <person name="Banfield J.F."/>
        </authorList>
    </citation>
    <scope>NUCLEOTIDE SEQUENCE [LARGE SCALE GENOMIC DNA]</scope>
    <source>
        <strain evidence="1">S2_005_003_R2_41</strain>
    </source>
</reference>
<name>A0A2W5SNJ4_VARPD</name>
<accession>A0A2W5SNJ4</accession>
<dbReference type="Pfam" id="PF09641">
    <property type="entry name" value="DUF2026"/>
    <property type="match status" value="1"/>
</dbReference>
<dbReference type="EMBL" id="QFPP01000053">
    <property type="protein sequence ID" value="PZQ76400.1"/>
    <property type="molecule type" value="Genomic_DNA"/>
</dbReference>
<gene>
    <name evidence="1" type="ORF">DI563_07170</name>
</gene>
<dbReference type="Proteomes" id="UP000249135">
    <property type="component" value="Unassembled WGS sequence"/>
</dbReference>
<evidence type="ECO:0000313" key="1">
    <source>
        <dbReference type="EMBL" id="PZQ76400.1"/>
    </source>
</evidence>
<organism evidence="1 2">
    <name type="scientific">Variovorax paradoxus</name>
    <dbReference type="NCBI Taxonomy" id="34073"/>
    <lineage>
        <taxon>Bacteria</taxon>
        <taxon>Pseudomonadati</taxon>
        <taxon>Pseudomonadota</taxon>
        <taxon>Betaproteobacteria</taxon>
        <taxon>Burkholderiales</taxon>
        <taxon>Comamonadaceae</taxon>
        <taxon>Variovorax</taxon>
    </lineage>
</organism>
<dbReference type="Gene3D" id="3.10.550.10">
    <property type="entry name" value="Hypothetical protein Atu2299"/>
    <property type="match status" value="1"/>
</dbReference>
<comment type="caution">
    <text evidence="1">The sequence shown here is derived from an EMBL/GenBank/DDBJ whole genome shotgun (WGS) entry which is preliminary data.</text>
</comment>
<proteinExistence type="predicted"/>
<evidence type="ECO:0008006" key="3">
    <source>
        <dbReference type="Google" id="ProtNLM"/>
    </source>
</evidence>
<sequence>MIRSHQLMTKTNKKPPLNFAQYQRLHNVIHSLNRFFNENDGRSCVFFSLTGAALMHKHYNLNAKVTCGGGAVLLDPKSETVLSWFTQNPDGSLTTGQDAFHAWVECDGWLIDFMAPNYREATIGATRSIVNPRPVDSLPPVFVPPRMMLQKRIDQTEGSLDDMSKPGDCVFVPHPEVTASIIDRAFDRPSFLDVINIASIWHRPVPKKMEQEMTITDDRGEISTIKLVNRGLSGMW</sequence>
<dbReference type="AlphaFoldDB" id="A0A2W5SNJ4"/>
<dbReference type="InterPro" id="IPR038765">
    <property type="entry name" value="Papain-like_cys_pep_sf"/>
</dbReference>